<feature type="non-terminal residue" evidence="2">
    <location>
        <position position="1"/>
    </location>
</feature>
<name>A0A6J4V8E7_9BACT</name>
<feature type="compositionally biased region" description="Gly residues" evidence="1">
    <location>
        <begin position="29"/>
        <end position="38"/>
    </location>
</feature>
<evidence type="ECO:0000313" key="2">
    <source>
        <dbReference type="EMBL" id="CAA9571566.1"/>
    </source>
</evidence>
<dbReference type="EMBL" id="CADCWL010000145">
    <property type="protein sequence ID" value="CAA9571566.1"/>
    <property type="molecule type" value="Genomic_DNA"/>
</dbReference>
<gene>
    <name evidence="2" type="ORF">AVDCRST_MAG19-2826</name>
</gene>
<protein>
    <submittedName>
        <fullName evidence="2">Uncharacterized protein</fullName>
    </submittedName>
</protein>
<proteinExistence type="predicted"/>
<sequence>YRTGAFDAAGRRRRPVCARPSARRDRGGPGRSGRPGPV</sequence>
<organism evidence="2">
    <name type="scientific">uncultured Thermomicrobiales bacterium</name>
    <dbReference type="NCBI Taxonomy" id="1645740"/>
    <lineage>
        <taxon>Bacteria</taxon>
        <taxon>Pseudomonadati</taxon>
        <taxon>Thermomicrobiota</taxon>
        <taxon>Thermomicrobia</taxon>
        <taxon>Thermomicrobiales</taxon>
        <taxon>environmental samples</taxon>
    </lineage>
</organism>
<reference evidence="2" key="1">
    <citation type="submission" date="2020-02" db="EMBL/GenBank/DDBJ databases">
        <authorList>
            <person name="Meier V. D."/>
        </authorList>
    </citation>
    <scope>NUCLEOTIDE SEQUENCE</scope>
    <source>
        <strain evidence="2">AVDCRST_MAG19</strain>
    </source>
</reference>
<evidence type="ECO:0000256" key="1">
    <source>
        <dbReference type="SAM" id="MobiDB-lite"/>
    </source>
</evidence>
<feature type="region of interest" description="Disordered" evidence="1">
    <location>
        <begin position="1"/>
        <end position="38"/>
    </location>
</feature>
<feature type="non-terminal residue" evidence="2">
    <location>
        <position position="38"/>
    </location>
</feature>
<dbReference type="AlphaFoldDB" id="A0A6J4V8E7"/>
<accession>A0A6J4V8E7</accession>